<dbReference type="HOGENOM" id="CLU_098620_3_0_14"/>
<reference key="2">
    <citation type="submission" date="2011-05" db="EMBL/GenBank/DDBJ databases">
        <title>The Genome of Mycoplasma haemofelis Strain Ohio2, a pathogenic hemoplasma of the cat.</title>
        <authorList>
            <person name="Santos A.P."/>
            <person name="Guimaraes A.M.S."/>
            <person name="SanMiguel P.J."/>
            <person name="Martin S.W."/>
            <person name="Messick J.B."/>
        </authorList>
    </citation>
    <scope>NUCLEOTIDE SEQUENCE</scope>
    <source>
        <strain>Ohio2</strain>
    </source>
</reference>
<protein>
    <submittedName>
        <fullName evidence="1">Uncharacterized protein</fullName>
    </submittedName>
</protein>
<evidence type="ECO:0000313" key="2">
    <source>
        <dbReference type="Proteomes" id="UP000007952"/>
    </source>
</evidence>
<gene>
    <name evidence="1" type="ordered locus">MHF_0898</name>
</gene>
<name>F6FIV8_MYCHI</name>
<accession>F6FIV8</accession>
<organism evidence="1 2">
    <name type="scientific">Mycoplasma haemofelis (strain Ohio2)</name>
    <dbReference type="NCBI Taxonomy" id="859194"/>
    <lineage>
        <taxon>Bacteria</taxon>
        <taxon>Bacillati</taxon>
        <taxon>Mycoplasmatota</taxon>
        <taxon>Mollicutes</taxon>
        <taxon>Mycoplasmataceae</taxon>
        <taxon>Mycoplasma</taxon>
    </lineage>
</organism>
<dbReference type="EMBL" id="CP002808">
    <property type="protein sequence ID" value="AEG73156.1"/>
    <property type="molecule type" value="Genomic_DNA"/>
</dbReference>
<proteinExistence type="predicted"/>
<dbReference type="STRING" id="859194.MHF_0898"/>
<sequence>MPKSALLPLVGLGGAAGLGGGAYLLHKNSQPSPIEKPSIPEKKTIQDKLQKEGFQILNSSEGQHWGTLKDAYNSAKSEESKVFAVINSNIDENKLKDLCKSALEKDEEDASYSKAKRWCVVPVTVTVSDYLSKLGRRALSTASSGETDKDQWEKLAAKYESAPDKIASVTSLGADNNKWSTLRQKCGELGAKKNYEDNFDTNLASSKVWCSV</sequence>
<dbReference type="AlphaFoldDB" id="F6FIV8"/>
<dbReference type="Proteomes" id="UP000007952">
    <property type="component" value="Chromosome"/>
</dbReference>
<dbReference type="BioCyc" id="MHAE859194:G1GR7-895-MONOMER"/>
<evidence type="ECO:0000313" key="1">
    <source>
        <dbReference type="EMBL" id="AEG73156.1"/>
    </source>
</evidence>
<reference evidence="1 2" key="1">
    <citation type="journal article" date="2011" name="J. Bacteriol.">
        <title>Complete genome sequences of two hemotropic Mycoplasmas, Mycoplasma haemofelis strain Ohio2 and Mycoplasma suis strain Illinois.</title>
        <authorList>
            <person name="Messick J.B."/>
            <person name="Santos A.P."/>
            <person name="Guimaraes A.M."/>
        </authorList>
    </citation>
    <scope>NUCLEOTIDE SEQUENCE [LARGE SCALE GENOMIC DNA]</scope>
    <source>
        <strain evidence="1 2">Ohio2</strain>
    </source>
</reference>
<dbReference type="KEGG" id="mhf:MHF_0898"/>